<dbReference type="AlphaFoldDB" id="A0A7C9TU94"/>
<dbReference type="Gene3D" id="1.10.3290.10">
    <property type="entry name" value="Fido-like domain"/>
    <property type="match status" value="1"/>
</dbReference>
<dbReference type="EMBL" id="JAAGWZ010000005">
    <property type="protein sequence ID" value="NEM92542.1"/>
    <property type="molecule type" value="Genomic_DNA"/>
</dbReference>
<dbReference type="GO" id="GO:0005524">
    <property type="term" value="F:ATP binding"/>
    <property type="evidence" value="ECO:0007669"/>
    <property type="project" value="UniProtKB-KW"/>
</dbReference>
<dbReference type="PROSITE" id="PS51459">
    <property type="entry name" value="FIDO"/>
    <property type="match status" value="1"/>
</dbReference>
<evidence type="ECO:0000259" key="3">
    <source>
        <dbReference type="PROSITE" id="PS51459"/>
    </source>
</evidence>
<keyword evidence="2" id="KW-0067">ATP-binding</keyword>
<evidence type="ECO:0000313" key="5">
    <source>
        <dbReference type="Proteomes" id="UP000479756"/>
    </source>
</evidence>
<dbReference type="PANTHER" id="PTHR13504:SF38">
    <property type="entry name" value="FIDO DOMAIN-CONTAINING PROTEIN"/>
    <property type="match status" value="1"/>
</dbReference>
<sequence>MGSWPAVTSEVLRWQPVPGSDIGPGLSTYFGGPQPYTASIPALIADVDVTLPGALLAAAEEAARELSRFDAEVGHRVAAFAPVLLRSEAAASSQIEQLTASARAIFSAELGVRGTRNALLIAANTSALQAAVDLAGELGPSAIRQMHAVLMADQPRHTPGRWREEAVWIGISSQSPVGAEFVAPPWQLVPDLIDDLIAFAGRVDVPALVSTALTHAQFETIHPFTDGNGRTGRALAQAMLRHRAVTRNVAIPVSAGLLADLEGYHQALNAFRAGDGEPIVARFTEASVRAVVNARELVTDIDAIYAGWRERVRARSDSGVWRVLDVVARTPVVDAGLIARELGIRPQNAYPLLRDLTEKGVLTAKNEYQIGTLWRSEEVLHAVDRFAKRAGRRQRT</sequence>
<gene>
    <name evidence="4" type="ORF">G3T37_14415</name>
</gene>
<feature type="domain" description="Fido" evidence="3">
    <location>
        <begin position="138"/>
        <end position="285"/>
    </location>
</feature>
<evidence type="ECO:0000313" key="4">
    <source>
        <dbReference type="EMBL" id="NEM92542.1"/>
    </source>
</evidence>
<feature type="active site" evidence="1">
    <location>
        <position position="222"/>
    </location>
</feature>
<dbReference type="PANTHER" id="PTHR13504">
    <property type="entry name" value="FIDO DOMAIN-CONTAINING PROTEIN DDB_G0283145"/>
    <property type="match status" value="1"/>
</dbReference>
<dbReference type="InterPro" id="IPR036597">
    <property type="entry name" value="Fido-like_dom_sf"/>
</dbReference>
<protein>
    <submittedName>
        <fullName evidence="4">Fic family protein</fullName>
    </submittedName>
</protein>
<name>A0A7C9TU94_9MICO</name>
<dbReference type="Proteomes" id="UP000479756">
    <property type="component" value="Unassembled WGS sequence"/>
</dbReference>
<keyword evidence="5" id="KW-1185">Reference proteome</keyword>
<reference evidence="4 5" key="1">
    <citation type="journal article" date="2014" name="Int. J. Syst. Evol. Microbiol.">
        <title>Description of Galbitalea soli gen. nov., sp. nov., and Frondihabitans sucicola sp. nov.</title>
        <authorList>
            <person name="Kim S.J."/>
            <person name="Lim J.M."/>
            <person name="Ahn J.H."/>
            <person name="Weon H.Y."/>
            <person name="Hamada M."/>
            <person name="Suzuki K."/>
            <person name="Ahn T.Y."/>
            <person name="Kwon S.W."/>
        </authorList>
    </citation>
    <scope>NUCLEOTIDE SEQUENCE [LARGE SCALE GENOMIC DNA]</scope>
    <source>
        <strain evidence="4 5">NBRC 108727</strain>
    </source>
</reference>
<proteinExistence type="predicted"/>
<feature type="binding site" evidence="2">
    <location>
        <begin position="226"/>
        <end position="233"/>
    </location>
    <ligand>
        <name>ATP</name>
        <dbReference type="ChEBI" id="CHEBI:30616"/>
    </ligand>
</feature>
<dbReference type="InterPro" id="IPR040198">
    <property type="entry name" value="Fido_containing"/>
</dbReference>
<dbReference type="SUPFAM" id="SSF140931">
    <property type="entry name" value="Fic-like"/>
    <property type="match status" value="1"/>
</dbReference>
<evidence type="ECO:0000256" key="2">
    <source>
        <dbReference type="PIRSR" id="PIRSR640198-2"/>
    </source>
</evidence>
<organism evidence="4 5">
    <name type="scientific">Galbitalea soli</name>
    <dbReference type="NCBI Taxonomy" id="1268042"/>
    <lineage>
        <taxon>Bacteria</taxon>
        <taxon>Bacillati</taxon>
        <taxon>Actinomycetota</taxon>
        <taxon>Actinomycetes</taxon>
        <taxon>Micrococcales</taxon>
        <taxon>Microbacteriaceae</taxon>
        <taxon>Galbitalea</taxon>
    </lineage>
</organism>
<evidence type="ECO:0000256" key="1">
    <source>
        <dbReference type="PIRSR" id="PIRSR640198-1"/>
    </source>
</evidence>
<dbReference type="InterPro" id="IPR003812">
    <property type="entry name" value="Fido"/>
</dbReference>
<dbReference type="Pfam" id="PF02661">
    <property type="entry name" value="Fic"/>
    <property type="match status" value="1"/>
</dbReference>
<keyword evidence="2" id="KW-0547">Nucleotide-binding</keyword>
<accession>A0A7C9TU94</accession>
<comment type="caution">
    <text evidence="4">The sequence shown here is derived from an EMBL/GenBank/DDBJ whole genome shotgun (WGS) entry which is preliminary data.</text>
</comment>